<dbReference type="RefSeq" id="WP_248652358.1">
    <property type="nucleotide sequence ID" value="NZ_CP096660.1"/>
</dbReference>
<evidence type="ECO:0000313" key="1">
    <source>
        <dbReference type="EMBL" id="UPV76325.1"/>
    </source>
</evidence>
<evidence type="ECO:0008006" key="3">
    <source>
        <dbReference type="Google" id="ProtNLM"/>
    </source>
</evidence>
<dbReference type="KEGG" id="halx:M0R89_19370"/>
<reference evidence="1 2" key="1">
    <citation type="submission" date="2022-04" db="EMBL/GenBank/DDBJ databases">
        <title>Diverse halophilic archaea isolated from saline environments.</title>
        <authorList>
            <person name="Cui H.-L."/>
        </authorList>
    </citation>
    <scope>NUCLEOTIDE SEQUENCE [LARGE SCALE GENOMIC DNA]</scope>
    <source>
        <strain evidence="1 2">XZYJT49</strain>
        <plasmid evidence="1 2">unnamed1</plasmid>
    </source>
</reference>
<accession>A0A8U0HYU4</accession>
<name>A0A8U0HYU4_9EURY</name>
<sequence length="299" mass="33023">MPLPETDALEQAWIGDRTPVEGTKLLKPAFEHESTTSEDGTVEITVVCNDERMREEWDSAAEIYADRDDVRANVTCEFDVSTARLRDLLAEDTDMFHFVGHIDGLGFQCSDGILDADTVDGTGATTVLLNGCRSHDQGVSLVEAGANAAVVSLGDLWNEGAVEVGETLARLMHYGFSIGHAMTIVREHTSLGKEYMVVGNPSVTLCQSENGIPCMYHVSDEEAETETFEVKIYSYPIWGFSIGATIVSYLPKFERQYIAVGECGKERTTIDEFREVLDSYSEPLIVNGKLTWSDVWLDI</sequence>
<gene>
    <name evidence="1" type="ORF">M0R89_19370</name>
</gene>
<evidence type="ECO:0000313" key="2">
    <source>
        <dbReference type="Proteomes" id="UP000830729"/>
    </source>
</evidence>
<dbReference type="Proteomes" id="UP000830729">
    <property type="component" value="Plasmid unnamed1"/>
</dbReference>
<geneLocation type="plasmid" evidence="1 2">
    <name>unnamed1</name>
</geneLocation>
<organism evidence="1 2">
    <name type="scientific">Halorussus limi</name>
    <dbReference type="NCBI Taxonomy" id="2938695"/>
    <lineage>
        <taxon>Archaea</taxon>
        <taxon>Methanobacteriati</taxon>
        <taxon>Methanobacteriota</taxon>
        <taxon>Stenosarchaea group</taxon>
        <taxon>Halobacteria</taxon>
        <taxon>Halobacteriales</taxon>
        <taxon>Haladaptataceae</taxon>
        <taxon>Halorussus</taxon>
    </lineage>
</organism>
<protein>
    <recommendedName>
        <fullName evidence="3">CHAT domain-containing protein</fullName>
    </recommendedName>
</protein>
<keyword evidence="2" id="KW-1185">Reference proteome</keyword>
<dbReference type="GeneID" id="72187407"/>
<dbReference type="EMBL" id="CP096660">
    <property type="protein sequence ID" value="UPV76325.1"/>
    <property type="molecule type" value="Genomic_DNA"/>
</dbReference>
<keyword evidence="1" id="KW-0614">Plasmid</keyword>
<proteinExistence type="predicted"/>
<dbReference type="AlphaFoldDB" id="A0A8U0HYU4"/>